<dbReference type="GO" id="GO:0006353">
    <property type="term" value="P:DNA-templated transcription termination"/>
    <property type="evidence" value="ECO:0007669"/>
    <property type="project" value="UniProtKB-KW"/>
</dbReference>
<keyword evidence="2" id="KW-0804">Transcription</keyword>
<dbReference type="Pfam" id="PF02536">
    <property type="entry name" value="mTERF"/>
    <property type="match status" value="4"/>
</dbReference>
<evidence type="ECO:0000313" key="4">
    <source>
        <dbReference type="EMBL" id="KAJ6968049.1"/>
    </source>
</evidence>
<name>A0AAD6PUH1_9ROSI</name>
<dbReference type="PANTHER" id="PTHR13068:SF38">
    <property type="entry name" value="TRANSCRIPTION TERMINATION FACTOR FAMILY PROTEIN"/>
    <property type="match status" value="1"/>
</dbReference>
<dbReference type="PANTHER" id="PTHR13068">
    <property type="entry name" value="CGI-12 PROTEIN-RELATED"/>
    <property type="match status" value="1"/>
</dbReference>
<dbReference type="EMBL" id="JAQIZT010000016">
    <property type="protein sequence ID" value="KAJ6968049.1"/>
    <property type="molecule type" value="Genomic_DNA"/>
</dbReference>
<dbReference type="FunFam" id="1.25.70.10:FF:000057">
    <property type="match status" value="1"/>
</dbReference>
<evidence type="ECO:0000256" key="2">
    <source>
        <dbReference type="ARBA" id="ARBA00022472"/>
    </source>
</evidence>
<gene>
    <name evidence="4" type="ORF">NC653_036096</name>
</gene>
<keyword evidence="2" id="KW-0805">Transcription regulation</keyword>
<dbReference type="FunFam" id="1.25.70.10:FF:000019">
    <property type="entry name" value="mTERF family protein"/>
    <property type="match status" value="1"/>
</dbReference>
<reference evidence="4 5" key="1">
    <citation type="journal article" date="2023" name="Mol. Ecol. Resour.">
        <title>Chromosome-level genome assembly of a triploid poplar Populus alba 'Berolinensis'.</title>
        <authorList>
            <person name="Chen S."/>
            <person name="Yu Y."/>
            <person name="Wang X."/>
            <person name="Wang S."/>
            <person name="Zhang T."/>
            <person name="Zhou Y."/>
            <person name="He R."/>
            <person name="Meng N."/>
            <person name="Wang Y."/>
            <person name="Liu W."/>
            <person name="Liu Z."/>
            <person name="Liu J."/>
            <person name="Guo Q."/>
            <person name="Huang H."/>
            <person name="Sederoff R.R."/>
            <person name="Wang G."/>
            <person name="Qu G."/>
            <person name="Chen S."/>
        </authorList>
    </citation>
    <scope>NUCLEOTIDE SEQUENCE [LARGE SCALE GENOMIC DNA]</scope>
    <source>
        <strain evidence="4">SC-2020</strain>
    </source>
</reference>
<accession>A0AAD6PUH1</accession>
<keyword evidence="3" id="KW-0809">Transit peptide</keyword>
<dbReference type="FunFam" id="1.25.70.10:FF:000014">
    <property type="entry name" value="Transcription termination factor MTEF18, mitochondrial"/>
    <property type="match status" value="1"/>
</dbReference>
<dbReference type="InterPro" id="IPR003690">
    <property type="entry name" value="MTERF"/>
</dbReference>
<evidence type="ECO:0000256" key="3">
    <source>
        <dbReference type="ARBA" id="ARBA00022946"/>
    </source>
</evidence>
<proteinExistence type="inferred from homology"/>
<comment type="similarity">
    <text evidence="1">Belongs to the mTERF family.</text>
</comment>
<comment type="caution">
    <text evidence="4">The sequence shown here is derived from an EMBL/GenBank/DDBJ whole genome shotgun (WGS) entry which is preliminary data.</text>
</comment>
<dbReference type="Gene3D" id="1.25.70.10">
    <property type="entry name" value="Transcription termination factor 3, mitochondrial"/>
    <property type="match status" value="5"/>
</dbReference>
<evidence type="ECO:0000256" key="1">
    <source>
        <dbReference type="ARBA" id="ARBA00007692"/>
    </source>
</evidence>
<dbReference type="GO" id="GO:0003676">
    <property type="term" value="F:nucleic acid binding"/>
    <property type="evidence" value="ECO:0007669"/>
    <property type="project" value="InterPro"/>
</dbReference>
<evidence type="ECO:0000313" key="5">
    <source>
        <dbReference type="Proteomes" id="UP001164929"/>
    </source>
</evidence>
<keyword evidence="2" id="KW-0806">Transcription termination</keyword>
<protein>
    <submittedName>
        <fullName evidence="4">Uncharacterized protein</fullName>
    </submittedName>
</protein>
<dbReference type="InterPro" id="IPR038538">
    <property type="entry name" value="MTERF_sf"/>
</dbReference>
<dbReference type="Proteomes" id="UP001164929">
    <property type="component" value="Chromosome 16"/>
</dbReference>
<keyword evidence="5" id="KW-1185">Reference proteome</keyword>
<sequence length="1449" mass="166671">MNHLHKLQILKNVSPNFVGRCRNPIWQVGSLCYIVENPRFYGTKTMVQTENLDRNLIGNDQSISKISDAARREAQASTALLEYLHSTRSFQFLDAEHMSKYSPVFVKNLLKKVNIDADIRRSIARYLRYHPINEFEIFFESMGLKPQEYGSLLPRDLMYLSDDDLLLENYHVMCNYGIARNKMGKIYKEATEVFRYDYGVLALKLKAYEKLGLSSSFIAKVVVRSPDLLIGDANIDFIKILELLRKGGLEYRRIEKLLSDKSTYNWSQLLSLLNLFGKAGYNDEQLSELISQKPWILREDSVDRALLLIGFLLKFGSTMNQICSLFLQFPKVQVEKFASNLRHCFLFLNEINMEAYEIGKLFRSHPIFIGSFTLKKTNSLLSRLNAGKKRICEVIQENPEIMKKWVKGSKIEWLPDSGEELRSQMLKTKFFLDLGFVENSDEMKRALKVFRGRGAELQERFDCLVIAGLDRKDVCEMIKVSPQILNQKKEVIEMKIDFLINDLGFPISSLVRFPSYLSYTMQRAKLRLTMYNWLKEQGKVNPMLSFSTIVGCTDNVFLSQHLILKTIHPFSLLSSPGAPSTYPAQSQISYVPAAMEKDPFYFDQPHLWEWQFGFVLLLQCKTVEAAKKATDEMHKRSYTPKSKSRETQLSASTAAAGWMQQVKHLLTASPMFYSTKRMVQTENGQSISPVSRTEAQAALLEYLHFTRNIQFTDAENMSKNSPHFLEKLLAKVDIDADIGQSITRYLCFHPINEFEPFFESLGLKPHDYNPLLPRDLMFLCDDDLLLENYHVLCNYGIARSKIGKIYKEAAEVFGYDYGVLVLKLKAYEELGLGQSFMLKLVVCSPYLLIGEVNADFIKMEAHEIRNILRSHPLMLGSCRLKKPNTLRLALHAADKRMCEVIQENPQVLKKWVMGSKVERLQNLILKSRMQKTKFLLDLGIVDDSNEIGKALKVFRGSGAKIQERFDCIVEAGLSRKDLLAKVDIDADIGHSITRFLCFHPINEFEPFFESLGLKPHDYNPLLPRDLMFLCDDDLLLENYHVLCNYGIARSRIGKIYKEAAGVFGYDYGVLVLKLKAYEELGLGQSFMIKLVVCSPYLLIGEVNADFIKVLEILRKEGVDISRIEEHLSEKSSYDWSKLLALLNLFRHAGYNEEQLGGLISQHLAIFFEDSVDRIYLLIGFLLKFGSTMNQICSMFLQFPQVEFEEFFSNLRHCFLFLNEIQMEAHEIRNIFCSHPLLLGSCRLKKPNTLRLALHAAEKRMCEVVQESPQVLKKWVMGSKVERLPNLRLKSRKLKTKFLLDLGIVDNSNKIGKALKVFRGSGAKFQERFDCIVEAGLSRKDVCEMIKASPQILGQSKDVLEMKIDFLVNKVGYPVSYLVTFPSYLNFTTQRVELRLAMYNWLKDQGKPVPILSLRSLISLSDKKFINEYVNSHPRGPEIWQNLKKEIYAE</sequence>
<dbReference type="SMART" id="SM00733">
    <property type="entry name" value="Mterf"/>
    <property type="match status" value="10"/>
</dbReference>
<organism evidence="4 5">
    <name type="scientific">Populus alba x Populus x berolinensis</name>
    <dbReference type="NCBI Taxonomy" id="444605"/>
    <lineage>
        <taxon>Eukaryota</taxon>
        <taxon>Viridiplantae</taxon>
        <taxon>Streptophyta</taxon>
        <taxon>Embryophyta</taxon>
        <taxon>Tracheophyta</taxon>
        <taxon>Spermatophyta</taxon>
        <taxon>Magnoliopsida</taxon>
        <taxon>eudicotyledons</taxon>
        <taxon>Gunneridae</taxon>
        <taxon>Pentapetalae</taxon>
        <taxon>rosids</taxon>
        <taxon>fabids</taxon>
        <taxon>Malpighiales</taxon>
        <taxon>Salicaceae</taxon>
        <taxon>Saliceae</taxon>
        <taxon>Populus</taxon>
    </lineage>
</organism>